<organism evidence="2 3">
    <name type="scientific">Mya arenaria</name>
    <name type="common">Soft-shell clam</name>
    <dbReference type="NCBI Taxonomy" id="6604"/>
    <lineage>
        <taxon>Eukaryota</taxon>
        <taxon>Metazoa</taxon>
        <taxon>Spiralia</taxon>
        <taxon>Lophotrochozoa</taxon>
        <taxon>Mollusca</taxon>
        <taxon>Bivalvia</taxon>
        <taxon>Autobranchia</taxon>
        <taxon>Heteroconchia</taxon>
        <taxon>Euheterodonta</taxon>
        <taxon>Imparidentia</taxon>
        <taxon>Neoheterodontei</taxon>
        <taxon>Myida</taxon>
        <taxon>Myoidea</taxon>
        <taxon>Myidae</taxon>
        <taxon>Mya</taxon>
    </lineage>
</organism>
<feature type="region of interest" description="Disordered" evidence="1">
    <location>
        <begin position="121"/>
        <end position="170"/>
    </location>
</feature>
<keyword evidence="3" id="KW-1185">Reference proteome</keyword>
<protein>
    <submittedName>
        <fullName evidence="2">Uncharacterized protein</fullName>
    </submittedName>
</protein>
<accession>A0ABY7DN22</accession>
<feature type="compositionally biased region" description="Polar residues" evidence="1">
    <location>
        <begin position="149"/>
        <end position="163"/>
    </location>
</feature>
<evidence type="ECO:0000313" key="3">
    <source>
        <dbReference type="Proteomes" id="UP001164746"/>
    </source>
</evidence>
<evidence type="ECO:0000313" key="2">
    <source>
        <dbReference type="EMBL" id="WAQ97750.1"/>
    </source>
</evidence>
<feature type="compositionally biased region" description="Polar residues" evidence="1">
    <location>
        <begin position="208"/>
        <end position="217"/>
    </location>
</feature>
<evidence type="ECO:0000256" key="1">
    <source>
        <dbReference type="SAM" id="MobiDB-lite"/>
    </source>
</evidence>
<gene>
    <name evidence="2" type="ORF">MAR_022123</name>
</gene>
<sequence length="311" mass="33965">MPDSAALPLGGVIGIVVGGRQPISTLSYRKEGGTLGKKSRIFPHGPVVLTNSFREKTTDREWQHESGESFRIDPGALRVRENRRTIISYDRPYSEEKHRSLQRLQPKTTVSNYGMVSIMSSGGRQSFEDPRLASGTSVGGPARADAGQRLSNTRTVSGASSGRHSPYYASGAQTGSGEFFIYPNMGSGEGGPPRSTVLRPVSGEISKGQGQSHNKASSKPEEPLYATIDKRSIVQNRPSPKPEVNLDQHPQVILRRQEGDQKGQRVSSAGSRYDSFRSSNAVDLGAEPLKAWTISQYRDQSKGRSQAFIRY</sequence>
<reference evidence="2" key="1">
    <citation type="submission" date="2022-11" db="EMBL/GenBank/DDBJ databases">
        <title>Centuries of genome instability and evolution in soft-shell clam transmissible cancer (bioRxiv).</title>
        <authorList>
            <person name="Hart S.F.M."/>
            <person name="Yonemitsu M.A."/>
            <person name="Giersch R.M."/>
            <person name="Beal B.F."/>
            <person name="Arriagada G."/>
            <person name="Davis B.W."/>
            <person name="Ostrander E.A."/>
            <person name="Goff S.P."/>
            <person name="Metzger M.J."/>
        </authorList>
    </citation>
    <scope>NUCLEOTIDE SEQUENCE</scope>
    <source>
        <strain evidence="2">MELC-2E11</strain>
        <tissue evidence="2">Siphon/mantle</tissue>
    </source>
</reference>
<name>A0ABY7DN22_MYAAR</name>
<feature type="compositionally biased region" description="Polar residues" evidence="1">
    <location>
        <begin position="264"/>
        <end position="280"/>
    </location>
</feature>
<proteinExistence type="predicted"/>
<feature type="region of interest" description="Disordered" evidence="1">
    <location>
        <begin position="183"/>
        <end position="223"/>
    </location>
</feature>
<dbReference type="EMBL" id="CP111014">
    <property type="protein sequence ID" value="WAQ97750.1"/>
    <property type="molecule type" value="Genomic_DNA"/>
</dbReference>
<feature type="region of interest" description="Disordered" evidence="1">
    <location>
        <begin position="255"/>
        <end position="280"/>
    </location>
</feature>
<dbReference type="Proteomes" id="UP001164746">
    <property type="component" value="Chromosome 3"/>
</dbReference>